<dbReference type="AlphaFoldDB" id="A0A152A9L4"/>
<proteinExistence type="predicted"/>
<comment type="caution">
    <text evidence="2">The sequence shown here is derived from an EMBL/GenBank/DDBJ whole genome shotgun (WGS) entry which is preliminary data.</text>
</comment>
<feature type="compositionally biased region" description="Low complexity" evidence="1">
    <location>
        <begin position="278"/>
        <end position="290"/>
    </location>
</feature>
<dbReference type="PANTHER" id="PTHR38092">
    <property type="entry name" value="REGULATOR CUDA, PUTATIVE-RELATED"/>
    <property type="match status" value="1"/>
</dbReference>
<dbReference type="InParanoid" id="A0A152A9L4"/>
<accession>A0A152A9L4</accession>
<dbReference type="OrthoDB" id="20883at2759"/>
<feature type="region of interest" description="Disordered" evidence="1">
    <location>
        <begin position="334"/>
        <end position="364"/>
    </location>
</feature>
<dbReference type="InterPro" id="IPR040430">
    <property type="entry name" value="CudA-like"/>
</dbReference>
<gene>
    <name evidence="2" type="ORF">DLAC_00384</name>
</gene>
<evidence type="ECO:0000313" key="3">
    <source>
        <dbReference type="Proteomes" id="UP000076078"/>
    </source>
</evidence>
<dbReference type="PANTHER" id="PTHR38092:SF2">
    <property type="entry name" value="GAE DOMAIN-CONTAINING PROTEIN"/>
    <property type="match status" value="1"/>
</dbReference>
<reference evidence="2 3" key="1">
    <citation type="submission" date="2015-12" db="EMBL/GenBank/DDBJ databases">
        <title>Dictyostelia acquired genes for synthesis and detection of signals that induce cell-type specialization by lateral gene transfer from prokaryotes.</title>
        <authorList>
            <person name="Gloeckner G."/>
            <person name="Schaap P."/>
        </authorList>
    </citation>
    <scope>NUCLEOTIDE SEQUENCE [LARGE SCALE GENOMIC DNA]</scope>
    <source>
        <strain evidence="2 3">TK</strain>
    </source>
</reference>
<keyword evidence="3" id="KW-1185">Reference proteome</keyword>
<evidence type="ECO:0000313" key="2">
    <source>
        <dbReference type="EMBL" id="KYR02904.1"/>
    </source>
</evidence>
<sequence>MQFQNNKYRIEFGMMPNDNVVVKKAAFTIKISPKNKNHQFEESVLQSVQQSKEKVQLRLAYEGNINSEIRQINKGTPLNYNVYYTPQSKLITIEARINILSSKHENSRFNLIIQLGEKTSLLTDPIKCVSKLLVPKSAAEQLKESKQISVANESHSNKIKKTPIQSGTKPITFIRNNEKKLIQSVKKLNEDKKKDRNLIQLLYKQNLALVEHLNSISSVVNVLARYHNEHLQTSSYIQCEEMNYQTSNTNTHSDDVLNPMSSPALVPTSVCSQDEQEYQSQDDQNNSQYYPKVNTGNMTLSDCSEQLYSPCSSETDQTYTRSVIDDYSVQSTPLVYEQSSQSQAEEHHQDSTISYGKPCSLLKR</sequence>
<organism evidence="2 3">
    <name type="scientific">Tieghemostelium lacteum</name>
    <name type="common">Slime mold</name>
    <name type="synonym">Dictyostelium lacteum</name>
    <dbReference type="NCBI Taxonomy" id="361077"/>
    <lineage>
        <taxon>Eukaryota</taxon>
        <taxon>Amoebozoa</taxon>
        <taxon>Evosea</taxon>
        <taxon>Eumycetozoa</taxon>
        <taxon>Dictyostelia</taxon>
        <taxon>Dictyosteliales</taxon>
        <taxon>Raperosteliaceae</taxon>
        <taxon>Tieghemostelium</taxon>
    </lineage>
</organism>
<protein>
    <submittedName>
        <fullName evidence="2">Uncharacterized protein</fullName>
    </submittedName>
</protein>
<dbReference type="EMBL" id="LODT01000001">
    <property type="protein sequence ID" value="KYR02904.1"/>
    <property type="molecule type" value="Genomic_DNA"/>
</dbReference>
<dbReference type="Proteomes" id="UP000076078">
    <property type="component" value="Unassembled WGS sequence"/>
</dbReference>
<feature type="region of interest" description="Disordered" evidence="1">
    <location>
        <begin position="247"/>
        <end position="293"/>
    </location>
</feature>
<evidence type="ECO:0000256" key="1">
    <source>
        <dbReference type="SAM" id="MobiDB-lite"/>
    </source>
</evidence>
<name>A0A152A9L4_TIELA</name>